<feature type="modified residue" description="4-aspartylphosphate" evidence="5">
    <location>
        <position position="54"/>
    </location>
</feature>
<dbReference type="Proteomes" id="UP001139648">
    <property type="component" value="Unassembled WGS sequence"/>
</dbReference>
<dbReference type="PROSITE" id="PS50043">
    <property type="entry name" value="HTH_LUXR_2"/>
    <property type="match status" value="1"/>
</dbReference>
<dbReference type="AlphaFoldDB" id="A0A9X2GIJ0"/>
<dbReference type="InterPro" id="IPR058245">
    <property type="entry name" value="NreC/VraR/RcsB-like_REC"/>
</dbReference>
<dbReference type="RefSeq" id="WP_253745282.1">
    <property type="nucleotide sequence ID" value="NZ_BAABKA010000067.1"/>
</dbReference>
<dbReference type="InterPro" id="IPR001789">
    <property type="entry name" value="Sig_transdc_resp-reg_receiver"/>
</dbReference>
<evidence type="ECO:0000259" key="7">
    <source>
        <dbReference type="PROSITE" id="PS50110"/>
    </source>
</evidence>
<dbReference type="GO" id="GO:0003677">
    <property type="term" value="F:DNA binding"/>
    <property type="evidence" value="ECO:0007669"/>
    <property type="project" value="UniProtKB-KW"/>
</dbReference>
<organism evidence="8 9">
    <name type="scientific">Nonomuraea thailandensis</name>
    <dbReference type="NCBI Taxonomy" id="1188745"/>
    <lineage>
        <taxon>Bacteria</taxon>
        <taxon>Bacillati</taxon>
        <taxon>Actinomycetota</taxon>
        <taxon>Actinomycetes</taxon>
        <taxon>Streptosporangiales</taxon>
        <taxon>Streptosporangiaceae</taxon>
        <taxon>Nonomuraea</taxon>
    </lineage>
</organism>
<sequence>MLKVLVADDQELIRAGLVALIRAAPGFEIVGEAATGEEAITLAAMASPDVILMDVRMPGIGGIAATERILAAATTTKPKVLVLTTFDIDEYVYDALRAGASGFLLKETSPQRLLAGIRTVANGDTLLAPTATRHLIEAFTSGLGRARTPGAPGAATPPPPEGLTARETEVLVLVAHALSNQDIAERLTVSESTVKTHLNRVMVKLGLSSRAQVVAYAYEHGLITPGRPAR</sequence>
<accession>A0A9X2GIJ0</accession>
<dbReference type="Pfam" id="PF00072">
    <property type="entry name" value="Response_reg"/>
    <property type="match status" value="1"/>
</dbReference>
<dbReference type="Gene3D" id="3.40.50.2300">
    <property type="match status" value="1"/>
</dbReference>
<keyword evidence="3 8" id="KW-0238">DNA-binding</keyword>
<name>A0A9X2GIJ0_9ACTN</name>
<dbReference type="EMBL" id="JAMZEB010000002">
    <property type="protein sequence ID" value="MCP2358189.1"/>
    <property type="molecule type" value="Genomic_DNA"/>
</dbReference>
<evidence type="ECO:0000313" key="9">
    <source>
        <dbReference type="Proteomes" id="UP001139648"/>
    </source>
</evidence>
<keyword evidence="4" id="KW-0804">Transcription</keyword>
<dbReference type="SMART" id="SM00421">
    <property type="entry name" value="HTH_LUXR"/>
    <property type="match status" value="1"/>
</dbReference>
<reference evidence="8" key="1">
    <citation type="submission" date="2022-06" db="EMBL/GenBank/DDBJ databases">
        <title>Sequencing the genomes of 1000 actinobacteria strains.</title>
        <authorList>
            <person name="Klenk H.-P."/>
        </authorList>
    </citation>
    <scope>NUCLEOTIDE SEQUENCE</scope>
    <source>
        <strain evidence="8">DSM 46694</strain>
    </source>
</reference>
<dbReference type="PANTHER" id="PTHR43214:SF24">
    <property type="entry name" value="TRANSCRIPTIONAL REGULATORY PROTEIN NARL-RELATED"/>
    <property type="match status" value="1"/>
</dbReference>
<evidence type="ECO:0000313" key="8">
    <source>
        <dbReference type="EMBL" id="MCP2358189.1"/>
    </source>
</evidence>
<keyword evidence="2" id="KW-0805">Transcription regulation</keyword>
<keyword evidence="1 5" id="KW-0597">Phosphoprotein</keyword>
<dbReference type="SMART" id="SM00448">
    <property type="entry name" value="REC"/>
    <property type="match status" value="1"/>
</dbReference>
<evidence type="ECO:0000256" key="4">
    <source>
        <dbReference type="ARBA" id="ARBA00023163"/>
    </source>
</evidence>
<dbReference type="InterPro" id="IPR039420">
    <property type="entry name" value="WalR-like"/>
</dbReference>
<proteinExistence type="predicted"/>
<dbReference type="InterPro" id="IPR016032">
    <property type="entry name" value="Sig_transdc_resp-reg_C-effctor"/>
</dbReference>
<dbReference type="InterPro" id="IPR000792">
    <property type="entry name" value="Tscrpt_reg_LuxR_C"/>
</dbReference>
<dbReference type="CDD" id="cd17535">
    <property type="entry name" value="REC_NarL-like"/>
    <property type="match status" value="1"/>
</dbReference>
<evidence type="ECO:0000256" key="5">
    <source>
        <dbReference type="PROSITE-ProRule" id="PRU00169"/>
    </source>
</evidence>
<gene>
    <name evidence="8" type="ORF">HD597_005209</name>
</gene>
<feature type="domain" description="Response regulatory" evidence="7">
    <location>
        <begin position="3"/>
        <end position="121"/>
    </location>
</feature>
<dbReference type="GO" id="GO:0006355">
    <property type="term" value="P:regulation of DNA-templated transcription"/>
    <property type="evidence" value="ECO:0007669"/>
    <property type="project" value="InterPro"/>
</dbReference>
<evidence type="ECO:0000256" key="2">
    <source>
        <dbReference type="ARBA" id="ARBA00023015"/>
    </source>
</evidence>
<evidence type="ECO:0000259" key="6">
    <source>
        <dbReference type="PROSITE" id="PS50043"/>
    </source>
</evidence>
<dbReference type="PROSITE" id="PS50110">
    <property type="entry name" value="RESPONSE_REGULATORY"/>
    <property type="match status" value="1"/>
</dbReference>
<dbReference type="PRINTS" id="PR00038">
    <property type="entry name" value="HTHLUXR"/>
</dbReference>
<dbReference type="Pfam" id="PF00196">
    <property type="entry name" value="GerE"/>
    <property type="match status" value="1"/>
</dbReference>
<dbReference type="PANTHER" id="PTHR43214">
    <property type="entry name" value="TWO-COMPONENT RESPONSE REGULATOR"/>
    <property type="match status" value="1"/>
</dbReference>
<dbReference type="InterPro" id="IPR011006">
    <property type="entry name" value="CheY-like_superfamily"/>
</dbReference>
<evidence type="ECO:0000256" key="3">
    <source>
        <dbReference type="ARBA" id="ARBA00023125"/>
    </source>
</evidence>
<evidence type="ECO:0000256" key="1">
    <source>
        <dbReference type="ARBA" id="ARBA00022553"/>
    </source>
</evidence>
<dbReference type="GO" id="GO:0000160">
    <property type="term" value="P:phosphorelay signal transduction system"/>
    <property type="evidence" value="ECO:0007669"/>
    <property type="project" value="InterPro"/>
</dbReference>
<comment type="caution">
    <text evidence="8">The sequence shown here is derived from an EMBL/GenBank/DDBJ whole genome shotgun (WGS) entry which is preliminary data.</text>
</comment>
<dbReference type="SUPFAM" id="SSF52172">
    <property type="entry name" value="CheY-like"/>
    <property type="match status" value="1"/>
</dbReference>
<keyword evidence="9" id="KW-1185">Reference proteome</keyword>
<protein>
    <submittedName>
        <fullName evidence="8">DNA-binding NarL/FixJ family response regulator</fullName>
    </submittedName>
</protein>
<dbReference type="SUPFAM" id="SSF46894">
    <property type="entry name" value="C-terminal effector domain of the bipartite response regulators"/>
    <property type="match status" value="1"/>
</dbReference>
<feature type="domain" description="HTH luxR-type" evidence="6">
    <location>
        <begin position="156"/>
        <end position="221"/>
    </location>
</feature>
<dbReference type="CDD" id="cd06170">
    <property type="entry name" value="LuxR_C_like"/>
    <property type="match status" value="1"/>
</dbReference>